<reference evidence="2 3" key="1">
    <citation type="submission" date="2021-01" db="EMBL/GenBank/DDBJ databases">
        <title>C459-1 draft genome sequence.</title>
        <authorList>
            <person name="Zhang X.-F."/>
        </authorList>
    </citation>
    <scope>NUCLEOTIDE SEQUENCE [LARGE SCALE GENOMIC DNA]</scope>
    <source>
        <strain evidence="3">C459-1</strain>
    </source>
</reference>
<evidence type="ECO:0000313" key="3">
    <source>
        <dbReference type="Proteomes" id="UP000625283"/>
    </source>
</evidence>
<dbReference type="EMBL" id="JAERTY010000002">
    <property type="protein sequence ID" value="MBL1407827.1"/>
    <property type="molecule type" value="Genomic_DNA"/>
</dbReference>
<dbReference type="RefSeq" id="WP_202101635.1">
    <property type="nucleotide sequence ID" value="NZ_JAERTY010000002.1"/>
</dbReference>
<keyword evidence="3" id="KW-1185">Reference proteome</keyword>
<dbReference type="Proteomes" id="UP000625283">
    <property type="component" value="Unassembled WGS sequence"/>
</dbReference>
<feature type="domain" description="Lipocalin-like" evidence="1">
    <location>
        <begin position="31"/>
        <end position="115"/>
    </location>
</feature>
<name>A0ABS1R1A6_9SPHI</name>
<accession>A0ABS1R1A6</accession>
<proteinExistence type="predicted"/>
<organism evidence="2 3">
    <name type="scientific">Sphingobacterium faecale</name>
    <dbReference type="NCBI Taxonomy" id="2803775"/>
    <lineage>
        <taxon>Bacteria</taxon>
        <taxon>Pseudomonadati</taxon>
        <taxon>Bacteroidota</taxon>
        <taxon>Sphingobacteriia</taxon>
        <taxon>Sphingobacteriales</taxon>
        <taxon>Sphingobacteriaceae</taxon>
        <taxon>Sphingobacterium</taxon>
    </lineage>
</organism>
<evidence type="ECO:0000313" key="2">
    <source>
        <dbReference type="EMBL" id="MBL1407827.1"/>
    </source>
</evidence>
<dbReference type="PROSITE" id="PS51257">
    <property type="entry name" value="PROKAR_LIPOPROTEIN"/>
    <property type="match status" value="1"/>
</dbReference>
<dbReference type="InterPro" id="IPR024311">
    <property type="entry name" value="Lipocalin-like"/>
</dbReference>
<comment type="caution">
    <text evidence="2">The sequence shown here is derived from an EMBL/GenBank/DDBJ whole genome shotgun (WGS) entry which is preliminary data.</text>
</comment>
<evidence type="ECO:0000259" key="1">
    <source>
        <dbReference type="Pfam" id="PF13648"/>
    </source>
</evidence>
<dbReference type="Pfam" id="PF13648">
    <property type="entry name" value="Lipocalin_4"/>
    <property type="match status" value="1"/>
</dbReference>
<sequence>MKTISLFILALIFGFSGCKEDRNLVEPEASLLGSWVFQSTTFDGVKEDYGHSCSSKKDYVEFKLGGELKNFVYEDDCSEDVDKGTYSIDGDKVTLRSVDIGTETYTFKINGKILTMEQPGEVTILVRK</sequence>
<protein>
    <submittedName>
        <fullName evidence="2">Lipocalin family protein</fullName>
    </submittedName>
</protein>
<gene>
    <name evidence="2" type="ORF">JKG61_03600</name>
</gene>